<dbReference type="PANTHER" id="PTHR33490">
    <property type="entry name" value="BLR5614 PROTEIN-RELATED"/>
    <property type="match status" value="1"/>
</dbReference>
<protein>
    <submittedName>
        <fullName evidence="2">Transglutaminase N-terminal domain-containing protein</fullName>
    </submittedName>
</protein>
<proteinExistence type="predicted"/>
<gene>
    <name evidence="2" type="ORF">ACFQBT_02290</name>
</gene>
<feature type="domain" description="Transglutaminase-like" evidence="1">
    <location>
        <begin position="169"/>
        <end position="236"/>
    </location>
</feature>
<dbReference type="Pfam" id="PF08379">
    <property type="entry name" value="Bact_transglu_N"/>
    <property type="match status" value="1"/>
</dbReference>
<comment type="caution">
    <text evidence="2">The sequence shown here is derived from an EMBL/GenBank/DDBJ whole genome shotgun (WGS) entry which is preliminary data.</text>
</comment>
<dbReference type="InterPro" id="IPR002931">
    <property type="entry name" value="Transglutaminase-like"/>
</dbReference>
<dbReference type="Pfam" id="PF01841">
    <property type="entry name" value="Transglut_core"/>
    <property type="match status" value="1"/>
</dbReference>
<reference evidence="3" key="1">
    <citation type="journal article" date="2019" name="Int. J. Syst. Evol. Microbiol.">
        <title>The Global Catalogue of Microorganisms (GCM) 10K type strain sequencing project: providing services to taxonomists for standard genome sequencing and annotation.</title>
        <authorList>
            <consortium name="The Broad Institute Genomics Platform"/>
            <consortium name="The Broad Institute Genome Sequencing Center for Infectious Disease"/>
            <person name="Wu L."/>
            <person name="Ma J."/>
        </authorList>
    </citation>
    <scope>NUCLEOTIDE SEQUENCE [LARGE SCALE GENOMIC DNA]</scope>
    <source>
        <strain evidence="3">NBRC 106593</strain>
    </source>
</reference>
<dbReference type="Gene3D" id="3.10.620.30">
    <property type="match status" value="1"/>
</dbReference>
<dbReference type="Proteomes" id="UP001596356">
    <property type="component" value="Unassembled WGS sequence"/>
</dbReference>
<dbReference type="SUPFAM" id="SSF54001">
    <property type="entry name" value="Cysteine proteinases"/>
    <property type="match status" value="1"/>
</dbReference>
<sequence>MSRTLRLVHRTGYTYNGPAVASYNEARLAPRANSAQTILHTRLEVTPTPWSASWIDYWGTAVTSFEVHEPHEELKVVSISTVTVDRKPVEGAGMTWNDYADVAIRDEFDELLQDSERTDPGEQFLAAVGEIRAGSDTPAQFVEQVITMVTDRVDYIPGRTSALPTAAEAWQAAQGGCQDIAHLVLAALRSQGIPARYVTGYVLPDQNTEIGETITGSSHAWIEWYDRAWIAYDPARAQVPDDFFIEVAHGRDYDDVAPLRGIFTGAPGSKMFLTVEISRIS</sequence>
<dbReference type="InterPro" id="IPR013589">
    <property type="entry name" value="Bac_transglu_N"/>
</dbReference>
<keyword evidence="3" id="KW-1185">Reference proteome</keyword>
<dbReference type="SMART" id="SM00460">
    <property type="entry name" value="TGc"/>
    <property type="match status" value="1"/>
</dbReference>
<accession>A0ABW2AP72</accession>
<dbReference type="EMBL" id="JBHSWJ010000002">
    <property type="protein sequence ID" value="MFC6712739.1"/>
    <property type="molecule type" value="Genomic_DNA"/>
</dbReference>
<evidence type="ECO:0000313" key="2">
    <source>
        <dbReference type="EMBL" id="MFC6712739.1"/>
    </source>
</evidence>
<dbReference type="RefSeq" id="WP_377820208.1">
    <property type="nucleotide sequence ID" value="NZ_JBHSWJ010000002.1"/>
</dbReference>
<evidence type="ECO:0000313" key="3">
    <source>
        <dbReference type="Proteomes" id="UP001596356"/>
    </source>
</evidence>
<organism evidence="2 3">
    <name type="scientific">Branchiibius cervicis</name>
    <dbReference type="NCBI Taxonomy" id="908252"/>
    <lineage>
        <taxon>Bacteria</taxon>
        <taxon>Bacillati</taxon>
        <taxon>Actinomycetota</taxon>
        <taxon>Actinomycetes</taxon>
        <taxon>Micrococcales</taxon>
        <taxon>Dermacoccaceae</taxon>
        <taxon>Branchiibius</taxon>
    </lineage>
</organism>
<evidence type="ECO:0000259" key="1">
    <source>
        <dbReference type="SMART" id="SM00460"/>
    </source>
</evidence>
<name>A0ABW2AP72_9MICO</name>
<dbReference type="PANTHER" id="PTHR33490:SF6">
    <property type="entry name" value="SLL1049 PROTEIN"/>
    <property type="match status" value="1"/>
</dbReference>
<dbReference type="InterPro" id="IPR038765">
    <property type="entry name" value="Papain-like_cys_pep_sf"/>
</dbReference>